<dbReference type="Proteomes" id="UP000014725">
    <property type="component" value="Segment"/>
</dbReference>
<accession>R9ZZY0</accession>
<reference evidence="1 2" key="1">
    <citation type="journal article" date="2013" name="Proc. Natl. Acad. Sci. U.S.A.">
        <title>Twelve previously unknown phage genera are ubiquitous in global oceans.</title>
        <authorList>
            <person name="Holmfeldt K."/>
            <person name="Solonenko N."/>
            <person name="Shah M."/>
            <person name="Corrier K."/>
            <person name="Riemann L."/>
            <person name="Verberkmoes N.C."/>
            <person name="Sullivan M.B."/>
        </authorList>
    </citation>
    <scope>NUCLEOTIDE SEQUENCE [LARGE SCALE GENOMIC DNA]</scope>
    <source>
        <strain evidence="1">Phi14:2</strain>
    </source>
</reference>
<name>R9ZZY0_9CAUD</name>
<proteinExistence type="predicted"/>
<organism evidence="1 2">
    <name type="scientific">Cellulophaga phage phi14:2</name>
    <dbReference type="NCBI Taxonomy" id="1327990"/>
    <lineage>
        <taxon>Viruses</taxon>
        <taxon>Duplodnaviria</taxon>
        <taxon>Heunggongvirae</taxon>
        <taxon>Uroviricota</taxon>
        <taxon>Caudoviricetes</taxon>
        <taxon>Crassvirales</taxon>
        <taxon>Steigviridae</taxon>
        <taxon>Asinivirinae</taxon>
        <taxon>Akihdevirus</taxon>
        <taxon>Akihdevirus balticus</taxon>
    </lineage>
</organism>
<dbReference type="EMBL" id="KC821624">
    <property type="protein sequence ID" value="AGO48889.1"/>
    <property type="molecule type" value="Genomic_DNA"/>
</dbReference>
<protein>
    <submittedName>
        <fullName evidence="1">Uncharacterized protein</fullName>
    </submittedName>
</protein>
<reference evidence="2" key="2">
    <citation type="submission" date="2013-03" db="EMBL/GenBank/DDBJ databases">
        <title>The Cellulophaga phages: a novel, diverse, and globally ubiquitous model system.</title>
        <authorList>
            <person name="Holmfeldt K."/>
            <person name="Solonenko N."/>
            <person name="Shah M."/>
            <person name="Corrier K."/>
            <person name="Riemann L."/>
            <person name="VerBerkmoes N.C."/>
            <person name="Sullivan M.B."/>
        </authorList>
    </citation>
    <scope>NUCLEOTIDE SEQUENCE [LARGE SCALE GENOMIC DNA]</scope>
</reference>
<evidence type="ECO:0000313" key="2">
    <source>
        <dbReference type="Proteomes" id="UP000014725"/>
    </source>
</evidence>
<keyword evidence="2" id="KW-1185">Reference proteome</keyword>
<evidence type="ECO:0000313" key="1">
    <source>
        <dbReference type="EMBL" id="AGO48889.1"/>
    </source>
</evidence>
<gene>
    <name evidence="1" type="ORF">Phi14:2_gp011</name>
</gene>
<sequence length="35" mass="4344">MYKQEEKQPQSQTFLERITQEFLVDEINENVHMFI</sequence>